<name>A0A2C7AFU2_9PROT</name>
<accession>A0A2C7AFU2</accession>
<evidence type="ECO:0000256" key="1">
    <source>
        <dbReference type="SAM" id="SignalP"/>
    </source>
</evidence>
<dbReference type="Proteomes" id="UP000223527">
    <property type="component" value="Unassembled WGS sequence"/>
</dbReference>
<dbReference type="OrthoDB" id="7375395at2"/>
<evidence type="ECO:0008006" key="4">
    <source>
        <dbReference type="Google" id="ProtNLM"/>
    </source>
</evidence>
<proteinExistence type="predicted"/>
<dbReference type="InterPro" id="IPR021457">
    <property type="entry name" value="DUF3108"/>
</dbReference>
<evidence type="ECO:0000313" key="3">
    <source>
        <dbReference type="Proteomes" id="UP000223527"/>
    </source>
</evidence>
<gene>
    <name evidence="2" type="ORF">CR162_06770</name>
</gene>
<feature type="signal peptide" evidence="1">
    <location>
        <begin position="1"/>
        <end position="21"/>
    </location>
</feature>
<evidence type="ECO:0000313" key="2">
    <source>
        <dbReference type="EMBL" id="PHK95557.1"/>
    </source>
</evidence>
<comment type="caution">
    <text evidence="2">The sequence shown here is derived from an EMBL/GenBank/DDBJ whole genome shotgun (WGS) entry which is preliminary data.</text>
</comment>
<dbReference type="RefSeq" id="WP_099094788.1">
    <property type="nucleotide sequence ID" value="NZ_PDNU01000008.1"/>
</dbReference>
<sequence length="257" mass="29002">MPRRLLPLLAVLLALAPMARAEPLRAVYGVQAAGMQVMQIEVLFDLASPRHYRIESALHLTGPARWFSDGRQVSRVEGQWQENRAQPRRYVGEGVWRGRQRQVVLEYPEGQATLRQLVPAVDPEREPVPPALWRGTVDALTPVAQMARNLARTGRCEAEAAVFDGRRRAEFSARTLGRDFLPPWREAWSGEAVRCGFTGRQVAGFRHDDERELREPQEAIAWMASPRPGAPFLPVRVEMPGRWLGRLTAYLLELSPG</sequence>
<keyword evidence="1" id="KW-0732">Signal</keyword>
<organism evidence="2 3">
    <name type="scientific">Teichococcus rhizosphaerae</name>
    <dbReference type="NCBI Taxonomy" id="1335062"/>
    <lineage>
        <taxon>Bacteria</taxon>
        <taxon>Pseudomonadati</taxon>
        <taxon>Pseudomonadota</taxon>
        <taxon>Alphaproteobacteria</taxon>
        <taxon>Acetobacterales</taxon>
        <taxon>Roseomonadaceae</taxon>
        <taxon>Roseomonas</taxon>
    </lineage>
</organism>
<reference evidence="2 3" key="1">
    <citation type="submission" date="2017-10" db="EMBL/GenBank/DDBJ databases">
        <authorList>
            <person name="Banno H."/>
            <person name="Chua N.-H."/>
        </authorList>
    </citation>
    <scope>NUCLEOTIDE SEQUENCE [LARGE SCALE GENOMIC DNA]</scope>
    <source>
        <strain evidence="2 3">YW11</strain>
    </source>
</reference>
<keyword evidence="3" id="KW-1185">Reference proteome</keyword>
<dbReference type="Pfam" id="PF11306">
    <property type="entry name" value="DUF3108"/>
    <property type="match status" value="1"/>
</dbReference>
<feature type="chain" id="PRO_5012316043" description="DUF3108 domain-containing protein" evidence="1">
    <location>
        <begin position="22"/>
        <end position="257"/>
    </location>
</feature>
<dbReference type="EMBL" id="PDNU01000008">
    <property type="protein sequence ID" value="PHK95557.1"/>
    <property type="molecule type" value="Genomic_DNA"/>
</dbReference>
<protein>
    <recommendedName>
        <fullName evidence="4">DUF3108 domain-containing protein</fullName>
    </recommendedName>
</protein>
<dbReference type="AlphaFoldDB" id="A0A2C7AFU2"/>